<evidence type="ECO:0000313" key="3">
    <source>
        <dbReference type="Proteomes" id="UP000186143"/>
    </source>
</evidence>
<organism evidence="2 3">
    <name type="scientific">Xaviernesmea rhizosphaerae</name>
    <dbReference type="NCBI Taxonomy" id="1672749"/>
    <lineage>
        <taxon>Bacteria</taxon>
        <taxon>Pseudomonadati</taxon>
        <taxon>Pseudomonadota</taxon>
        <taxon>Alphaproteobacteria</taxon>
        <taxon>Hyphomicrobiales</taxon>
        <taxon>Rhizobiaceae</taxon>
        <taxon>Rhizobium/Agrobacterium group</taxon>
        <taxon>Xaviernesmea</taxon>
    </lineage>
</organism>
<reference evidence="2 3" key="1">
    <citation type="submission" date="2016-09" db="EMBL/GenBank/DDBJ databases">
        <title>Rhizobium sp. nov., a novel species isolated from the rice rhizosphere.</title>
        <authorList>
            <person name="Zhao J."/>
            <person name="Zhang X."/>
        </authorList>
    </citation>
    <scope>NUCLEOTIDE SEQUENCE [LARGE SCALE GENOMIC DNA]</scope>
    <source>
        <strain evidence="2 3">MH17</strain>
    </source>
</reference>
<dbReference type="EMBL" id="MKIO01000031">
    <property type="protein sequence ID" value="OLP54929.1"/>
    <property type="molecule type" value="Genomic_DNA"/>
</dbReference>
<dbReference type="InterPro" id="IPR019285">
    <property type="entry name" value="DUF2336"/>
</dbReference>
<evidence type="ECO:0008006" key="4">
    <source>
        <dbReference type="Google" id="ProtNLM"/>
    </source>
</evidence>
<dbReference type="Proteomes" id="UP000186143">
    <property type="component" value="Unassembled WGS sequence"/>
</dbReference>
<dbReference type="Pfam" id="PF10098">
    <property type="entry name" value="DUF2336"/>
    <property type="match status" value="1"/>
</dbReference>
<gene>
    <name evidence="2" type="ORF">BJF92_14140</name>
</gene>
<sequence>MSDRFRELERAQGSRVKDVVLLATVTSYEALRQPRKADQRQFEELFVPLFAASSNEARRQAASALSRCQHVPQAVAYQIGSAPIAIAAPFLTASPVIDDQTLIALVRTQSIEHAEAIARRDSLSAPLIEALVERRQRISRGGLDIATGRLTEMPARQETAAEADSQMDRDQRLRRELKAMVQRVQPQPAKAEPSLPAVDSTHAALLVRFARLGEINMLASCLSAVLNADLEVGERLVLDVSGQQLATALVALKLPIADQLTILSYLYPYLAEMVDGRTRAELLVDTLVPAECVARVAGWLESAAGSARTPQAISYLAANREKDARRQGNYAAPASRPAPLRARTLPGKA</sequence>
<proteinExistence type="predicted"/>
<accession>A0A1Q9AI37</accession>
<evidence type="ECO:0000256" key="1">
    <source>
        <dbReference type="SAM" id="MobiDB-lite"/>
    </source>
</evidence>
<feature type="region of interest" description="Disordered" evidence="1">
    <location>
        <begin position="322"/>
        <end position="349"/>
    </location>
</feature>
<name>A0A1Q9AI37_9HYPH</name>
<feature type="compositionally biased region" description="Low complexity" evidence="1">
    <location>
        <begin position="331"/>
        <end position="343"/>
    </location>
</feature>
<comment type="caution">
    <text evidence="2">The sequence shown here is derived from an EMBL/GenBank/DDBJ whole genome shotgun (WGS) entry which is preliminary data.</text>
</comment>
<dbReference type="AlphaFoldDB" id="A0A1Q9AI37"/>
<protein>
    <recommendedName>
        <fullName evidence="4">DUF2336 domain-containing protein</fullName>
    </recommendedName>
</protein>
<evidence type="ECO:0000313" key="2">
    <source>
        <dbReference type="EMBL" id="OLP54929.1"/>
    </source>
</evidence>
<dbReference type="STRING" id="1672749.BJF92_14140"/>